<comment type="caution">
    <text evidence="3">The sequence shown here is derived from an EMBL/GenBank/DDBJ whole genome shotgun (WGS) entry which is preliminary data.</text>
</comment>
<dbReference type="InterPro" id="IPR052763">
    <property type="entry name" value="DnaJ_C4"/>
</dbReference>
<sequence>MTASANAIAAAAVAQIRATPVEALAQRPPEKGYPAASISEAERAVLNSPYALGYLGAGELEEEEGAEIDYGEYALSEGEAFEDEIIRPKPRKDQVTEYVVDNTELQADAPGVAFRFSCVLEDRDERRPVALWGSIVAGEEAEGWVRVGDRFLPHEVNGKTVLVPRGPSKFRAEGRLEDLDDEEAEEEGADSVPWRDQKEPGSARKPRETPEQRRQRVLREEEERVRDKEHEEQERRSKELLRKHRQLLQQGSSHYTALSVHRTASLEEIHEAYRKLCKVFHPDRADEKNERAARHRIMAQLTEAYGVLSCPTKRWAYDRSLPGEMEEPAPGPVALERGSVDDGQDGDFDFSGDGRPFRFCKGKAARVAKACGSREGVRLVMHQLLGKEPMELAECGGVVRHVGPMSPLGGLGECGSANCLAHRLRSPELRNGFRDFVVSKVRAALRTKSRWWGPEGLHYASLGSGELLFDLELLERLREEGVRIAKICLIDRAYGAPSLATRRALREFADWQRASAQLRRLLPAEIFVFGRLADYFEAAEKGCASDCHVFVHCDAHWEGCAGDCNRLASRALCKNGLLARLAESTESLDADLPKGALVAPFRGDEPFSTGAAESDASVAQQGGLHVGEPFFSAAWILASWPAECFKPPSLQRVEHPLLSRPEDSSRLRLLARDLRLEVWRVTCKPRIPVRAAPAASAEIVEVFYANDEVLVAEVKAPWLKVAKEHWQTDAPEAAWVLQDGSAFGLGPLLERI</sequence>
<organism evidence="3 4">
    <name type="scientific">Effrenium voratum</name>
    <dbReference type="NCBI Taxonomy" id="2562239"/>
    <lineage>
        <taxon>Eukaryota</taxon>
        <taxon>Sar</taxon>
        <taxon>Alveolata</taxon>
        <taxon>Dinophyceae</taxon>
        <taxon>Suessiales</taxon>
        <taxon>Symbiodiniaceae</taxon>
        <taxon>Effrenium</taxon>
    </lineage>
</organism>
<feature type="region of interest" description="Disordered" evidence="1">
    <location>
        <begin position="322"/>
        <end position="345"/>
    </location>
</feature>
<dbReference type="Gene3D" id="1.10.287.110">
    <property type="entry name" value="DnaJ domain"/>
    <property type="match status" value="1"/>
</dbReference>
<protein>
    <recommendedName>
        <fullName evidence="2">J domain-containing protein</fullName>
    </recommendedName>
</protein>
<reference evidence="3" key="1">
    <citation type="submission" date="2023-08" db="EMBL/GenBank/DDBJ databases">
        <authorList>
            <person name="Chen Y."/>
            <person name="Shah S."/>
            <person name="Dougan E. K."/>
            <person name="Thang M."/>
            <person name="Chan C."/>
        </authorList>
    </citation>
    <scope>NUCLEOTIDE SEQUENCE</scope>
</reference>
<dbReference type="PRINTS" id="PR00625">
    <property type="entry name" value="JDOMAIN"/>
</dbReference>
<dbReference type="InterPro" id="IPR036869">
    <property type="entry name" value="J_dom_sf"/>
</dbReference>
<dbReference type="EMBL" id="CAUJNA010003871">
    <property type="protein sequence ID" value="CAJ1411359.1"/>
    <property type="molecule type" value="Genomic_DNA"/>
</dbReference>
<gene>
    <name evidence="3" type="ORF">EVOR1521_LOCUS31955</name>
</gene>
<dbReference type="PANTHER" id="PTHR44825:SF1">
    <property type="entry name" value="DNAJ HOMOLOG SUBFAMILY C MEMBER 4"/>
    <property type="match status" value="1"/>
</dbReference>
<name>A0AA36JT41_9DINO</name>
<dbReference type="PANTHER" id="PTHR44825">
    <property type="match status" value="1"/>
</dbReference>
<dbReference type="SUPFAM" id="SSF46565">
    <property type="entry name" value="Chaperone J-domain"/>
    <property type="match status" value="1"/>
</dbReference>
<dbReference type="PROSITE" id="PS50076">
    <property type="entry name" value="DNAJ_2"/>
    <property type="match status" value="1"/>
</dbReference>
<dbReference type="AlphaFoldDB" id="A0AA36JT41"/>
<keyword evidence="4" id="KW-1185">Reference proteome</keyword>
<evidence type="ECO:0000313" key="4">
    <source>
        <dbReference type="Proteomes" id="UP001178507"/>
    </source>
</evidence>
<proteinExistence type="predicted"/>
<evidence type="ECO:0000259" key="2">
    <source>
        <dbReference type="PROSITE" id="PS50076"/>
    </source>
</evidence>
<evidence type="ECO:0000313" key="3">
    <source>
        <dbReference type="EMBL" id="CAJ1411359.1"/>
    </source>
</evidence>
<dbReference type="Pfam" id="PF00226">
    <property type="entry name" value="DnaJ"/>
    <property type="match status" value="1"/>
</dbReference>
<feature type="compositionally biased region" description="Basic and acidic residues" evidence="1">
    <location>
        <begin position="193"/>
        <end position="240"/>
    </location>
</feature>
<dbReference type="Proteomes" id="UP001178507">
    <property type="component" value="Unassembled WGS sequence"/>
</dbReference>
<feature type="region of interest" description="Disordered" evidence="1">
    <location>
        <begin position="172"/>
        <end position="241"/>
    </location>
</feature>
<dbReference type="CDD" id="cd06257">
    <property type="entry name" value="DnaJ"/>
    <property type="match status" value="1"/>
</dbReference>
<dbReference type="InterPro" id="IPR001623">
    <property type="entry name" value="DnaJ_domain"/>
</dbReference>
<accession>A0AA36JT41</accession>
<evidence type="ECO:0000256" key="1">
    <source>
        <dbReference type="SAM" id="MobiDB-lite"/>
    </source>
</evidence>
<feature type="compositionally biased region" description="Acidic residues" evidence="1">
    <location>
        <begin position="178"/>
        <end position="189"/>
    </location>
</feature>
<dbReference type="SMART" id="SM00271">
    <property type="entry name" value="DnaJ"/>
    <property type="match status" value="1"/>
</dbReference>
<feature type="domain" description="J" evidence="2">
    <location>
        <begin position="253"/>
        <end position="321"/>
    </location>
</feature>